<dbReference type="EMBL" id="BAAFJT010000040">
    <property type="protein sequence ID" value="GAB0205793.1"/>
    <property type="molecule type" value="Genomic_DNA"/>
</dbReference>
<gene>
    <name evidence="2" type="ORF">GRJ2_003044900</name>
</gene>
<evidence type="ECO:0000256" key="1">
    <source>
        <dbReference type="SAM" id="MobiDB-lite"/>
    </source>
</evidence>
<organism evidence="2 3">
    <name type="scientific">Grus japonensis</name>
    <name type="common">Japanese crane</name>
    <name type="synonym">Red-crowned crane</name>
    <dbReference type="NCBI Taxonomy" id="30415"/>
    <lineage>
        <taxon>Eukaryota</taxon>
        <taxon>Metazoa</taxon>
        <taxon>Chordata</taxon>
        <taxon>Craniata</taxon>
        <taxon>Vertebrata</taxon>
        <taxon>Euteleostomi</taxon>
        <taxon>Archelosauria</taxon>
        <taxon>Archosauria</taxon>
        <taxon>Dinosauria</taxon>
        <taxon>Saurischia</taxon>
        <taxon>Theropoda</taxon>
        <taxon>Coelurosauria</taxon>
        <taxon>Aves</taxon>
        <taxon>Neognathae</taxon>
        <taxon>Neoaves</taxon>
        <taxon>Gruiformes</taxon>
        <taxon>Gruidae</taxon>
        <taxon>Grus</taxon>
    </lineage>
</organism>
<accession>A0ABC9Y6W0</accession>
<name>A0ABC9Y6W0_GRUJA</name>
<sequence>MPDQEEEVDEEFFLQLQEASRSQVLMLGGDLSHPDISWKGGIVNCKQSRTLLECIENNFLVQKIKNLTKGETLLDLLLTKGKKEDLRNYRLVSLTSVPGKIVEQILLETMLRTGVSALYSALVRTHLQNYVQLWVPQYKKEIDLLDWVQRRVMKMIRGLEHLPYEDRLRELGLSSLEKRRLQGDLIAAFQYLKGAYRKDGEGLFIRECNNRMSSNDFKLKESRFRLDVRKKLFTVRVVRHWNRLPREVVDAPSLEVFKARQTLQRDLDRLDQWAEANCMRFNKAQCRVLHLDHNNPRQRYRLGEEWLERCPAEKDLWVLVDSWLNMSQQCAQVAEKANSILACIRNSVASRSREVTVPMYSALVRLHLKYCVQFWAPHYRKDIEVLECVQRRATKLVKGLEHKSYEEWLRKLGLFSLENRRLRGDLIAHYNYLKVECSLVDVGLFSQVLLLILSSNEHQQKMYTLCKALHGTVAEPKDQPIPVSVAPIHKKKYTRKSVRLVKDDDEPGPSREQEEEPEPEAITRSLSLSELRDMRKDFSCLPGEHIITWLLRCWDNGAGSLELEGREAKQLGSLSREGGIDKAIGKKAQALSLWRRLLSSVRERYPFSEDVVCWPGKWTTMERGIQYLRELAVREMVYYDLDNAQLPTDPDEVQCTRPLWLKFV</sequence>
<feature type="region of interest" description="Disordered" evidence="1">
    <location>
        <begin position="499"/>
        <end position="522"/>
    </location>
</feature>
<dbReference type="PANTHER" id="PTHR33332">
    <property type="entry name" value="REVERSE TRANSCRIPTASE DOMAIN-CONTAINING PROTEIN"/>
    <property type="match status" value="1"/>
</dbReference>
<reference evidence="2 3" key="1">
    <citation type="submission" date="2024-06" db="EMBL/GenBank/DDBJ databases">
        <title>The draft genome of Grus japonensis, version 3.</title>
        <authorList>
            <person name="Nabeshima K."/>
            <person name="Suzuki S."/>
            <person name="Onuma M."/>
        </authorList>
    </citation>
    <scope>NUCLEOTIDE SEQUENCE [LARGE SCALE GENOMIC DNA]</scope>
    <source>
        <strain evidence="2 3">451A</strain>
    </source>
</reference>
<feature type="compositionally biased region" description="Acidic residues" evidence="1">
    <location>
        <begin position="503"/>
        <end position="519"/>
    </location>
</feature>
<evidence type="ECO:0000313" key="2">
    <source>
        <dbReference type="EMBL" id="GAB0205793.1"/>
    </source>
</evidence>
<comment type="caution">
    <text evidence="2">The sequence shown here is derived from an EMBL/GenBank/DDBJ whole genome shotgun (WGS) entry which is preliminary data.</text>
</comment>
<keyword evidence="3" id="KW-1185">Reference proteome</keyword>
<dbReference type="AlphaFoldDB" id="A0ABC9Y6W0"/>
<protein>
    <submittedName>
        <fullName evidence="2">Uncharacterized protein</fullName>
    </submittedName>
</protein>
<proteinExistence type="predicted"/>
<evidence type="ECO:0000313" key="3">
    <source>
        <dbReference type="Proteomes" id="UP001623348"/>
    </source>
</evidence>
<dbReference type="Proteomes" id="UP001623348">
    <property type="component" value="Unassembled WGS sequence"/>
</dbReference>